<dbReference type="InterPro" id="IPR012094">
    <property type="entry name" value="tRNA_Ile_lys_synt"/>
</dbReference>
<keyword evidence="9" id="KW-1185">Reference proteome</keyword>
<comment type="caution">
    <text evidence="8">The sequence shown here is derived from an EMBL/GenBank/DDBJ whole genome shotgun (WGS) entry which is preliminary data.</text>
</comment>
<dbReference type="OrthoDB" id="9807403at2"/>
<dbReference type="STRING" id="981384.GCA_000192475_04039"/>
<evidence type="ECO:0000256" key="3">
    <source>
        <dbReference type="ARBA" id="ARBA00022741"/>
    </source>
</evidence>
<dbReference type="AlphaFoldDB" id="A0A497YWJ0"/>
<keyword evidence="2 6" id="KW-0819">tRNA processing</keyword>
<dbReference type="GO" id="GO:0005524">
    <property type="term" value="F:ATP binding"/>
    <property type="evidence" value="ECO:0007669"/>
    <property type="project" value="UniProtKB-UniRule"/>
</dbReference>
<dbReference type="EMBL" id="RCCT01000008">
    <property type="protein sequence ID" value="RLJ99022.1"/>
    <property type="molecule type" value="Genomic_DNA"/>
</dbReference>
<dbReference type="NCBIfam" id="TIGR02432">
    <property type="entry name" value="lysidine_TilS_N"/>
    <property type="match status" value="1"/>
</dbReference>
<evidence type="ECO:0000256" key="4">
    <source>
        <dbReference type="ARBA" id="ARBA00022840"/>
    </source>
</evidence>
<dbReference type="Gene3D" id="1.20.59.20">
    <property type="match status" value="1"/>
</dbReference>
<accession>A0A497YWJ0</accession>
<reference evidence="8 9" key="1">
    <citation type="submission" date="2018-10" db="EMBL/GenBank/DDBJ databases">
        <title>Genomic Encyclopedia of Archaeal and Bacterial Type Strains, Phase II (KMG-II): from individual species to whole genera.</title>
        <authorList>
            <person name="Goeker M."/>
        </authorList>
    </citation>
    <scope>NUCLEOTIDE SEQUENCE [LARGE SCALE GENOMIC DNA]</scope>
    <source>
        <strain evidence="8 9">DSM 29317</strain>
    </source>
</reference>
<gene>
    <name evidence="6" type="primary">tilS</name>
    <name evidence="8" type="ORF">CLV75_4146</name>
</gene>
<dbReference type="Proteomes" id="UP000271700">
    <property type="component" value="Unassembled WGS sequence"/>
</dbReference>
<evidence type="ECO:0000256" key="1">
    <source>
        <dbReference type="ARBA" id="ARBA00022598"/>
    </source>
</evidence>
<dbReference type="CDD" id="cd01992">
    <property type="entry name" value="TilS_N"/>
    <property type="match status" value="1"/>
</dbReference>
<dbReference type="InterPro" id="IPR012795">
    <property type="entry name" value="tRNA_Ile_lys_synt_N"/>
</dbReference>
<dbReference type="RefSeq" id="WP_010438166.1">
    <property type="nucleotide sequence ID" value="NZ_AEYW01000003.1"/>
</dbReference>
<dbReference type="SUPFAM" id="SSF52402">
    <property type="entry name" value="Adenine nucleotide alpha hydrolases-like"/>
    <property type="match status" value="1"/>
</dbReference>
<feature type="binding site" evidence="6">
    <location>
        <begin position="29"/>
        <end position="34"/>
    </location>
    <ligand>
        <name>ATP</name>
        <dbReference type="ChEBI" id="CHEBI:30616"/>
    </ligand>
</feature>
<protein>
    <recommendedName>
        <fullName evidence="6">tRNA(Ile)-lysidine synthase</fullName>
        <ecNumber evidence="6">6.3.4.19</ecNumber>
    </recommendedName>
    <alternativeName>
        <fullName evidence="6">tRNA(Ile)-2-lysyl-cytidine synthase</fullName>
    </alternativeName>
    <alternativeName>
        <fullName evidence="6">tRNA(Ile)-lysidine synthetase</fullName>
    </alternativeName>
</protein>
<name>A0A497YWJ0_9RHOB</name>
<dbReference type="EC" id="6.3.4.19" evidence="6"/>
<keyword evidence="3 6" id="KW-0547">Nucleotide-binding</keyword>
<sequence>MNIDADTLRAEVRARLPDPLPCRLGVAVSGGSDSTALMRLLADIAQQEQLELYASTVDHGLRPESASEALAAAALAQRWGIPHEILKWQGWDRAGNLQDQARRARYRLLGAWAKAKGLQAIALGHTADDQAETVLMRLARAAGVSGLSAMSGSRKEGEIALLRPLLTTTRERLRDYLTAQDISWIDDPSNQDHRFDRIKARQVLSGLDQIGITAENLSRVAENMAQAREALARYTQESAVRCIQVSDGDLCLDRGDFETLPEEIRRRLVIASVLWIAGAGYPPRHNAVDQVMDAISSGQTTTLGGCILVPEGKKTWICRELNAIRDQRARPLEPWDRRWIVSGPNHADAEIRALGEDGILQLENWRSTGKPRTAVLSTPAVWAGDTVLAAPLASFANEWRVELLPERSDFAALILSH</sequence>
<dbReference type="HAMAP" id="MF_01161">
    <property type="entry name" value="tRNA_Ile_lys_synt"/>
    <property type="match status" value="1"/>
</dbReference>
<dbReference type="InterPro" id="IPR014729">
    <property type="entry name" value="Rossmann-like_a/b/a_fold"/>
</dbReference>
<dbReference type="Gene3D" id="3.40.50.620">
    <property type="entry name" value="HUPs"/>
    <property type="match status" value="1"/>
</dbReference>
<dbReference type="GO" id="GO:0032267">
    <property type="term" value="F:tRNA(Ile)-lysidine synthase activity"/>
    <property type="evidence" value="ECO:0007669"/>
    <property type="project" value="UniProtKB-EC"/>
</dbReference>
<evidence type="ECO:0000313" key="8">
    <source>
        <dbReference type="EMBL" id="RLJ99022.1"/>
    </source>
</evidence>
<dbReference type="GO" id="GO:0005737">
    <property type="term" value="C:cytoplasm"/>
    <property type="evidence" value="ECO:0007669"/>
    <property type="project" value="UniProtKB-SubCell"/>
</dbReference>
<comment type="domain">
    <text evidence="6">The N-terminal region contains the highly conserved SGGXDS motif, predicted to be a P-loop motif involved in ATP binding.</text>
</comment>
<comment type="function">
    <text evidence="6">Ligates lysine onto the cytidine present at position 34 of the AUA codon-specific tRNA(Ile) that contains the anticodon CAU, in an ATP-dependent manner. Cytidine is converted to lysidine, thus changing the amino acid specificity of the tRNA from methionine to isoleucine.</text>
</comment>
<evidence type="ECO:0000313" key="9">
    <source>
        <dbReference type="Proteomes" id="UP000271700"/>
    </source>
</evidence>
<proteinExistence type="inferred from homology"/>
<organism evidence="8 9">
    <name type="scientific">Ruegeria conchae</name>
    <dbReference type="NCBI Taxonomy" id="981384"/>
    <lineage>
        <taxon>Bacteria</taxon>
        <taxon>Pseudomonadati</taxon>
        <taxon>Pseudomonadota</taxon>
        <taxon>Alphaproteobacteria</taxon>
        <taxon>Rhodobacterales</taxon>
        <taxon>Roseobacteraceae</taxon>
        <taxon>Ruegeria</taxon>
    </lineage>
</organism>
<dbReference type="Pfam" id="PF01171">
    <property type="entry name" value="ATP_bind_3"/>
    <property type="match status" value="1"/>
</dbReference>
<dbReference type="GO" id="GO:0006400">
    <property type="term" value="P:tRNA modification"/>
    <property type="evidence" value="ECO:0007669"/>
    <property type="project" value="UniProtKB-UniRule"/>
</dbReference>
<evidence type="ECO:0000256" key="5">
    <source>
        <dbReference type="ARBA" id="ARBA00048539"/>
    </source>
</evidence>
<comment type="similarity">
    <text evidence="6">Belongs to the tRNA(Ile)-lysidine synthase family.</text>
</comment>
<dbReference type="InterPro" id="IPR011063">
    <property type="entry name" value="TilS/TtcA_N"/>
</dbReference>
<keyword evidence="6" id="KW-0963">Cytoplasm</keyword>
<evidence type="ECO:0000256" key="6">
    <source>
        <dbReference type="HAMAP-Rule" id="MF_01161"/>
    </source>
</evidence>
<dbReference type="PANTHER" id="PTHR43033:SF1">
    <property type="entry name" value="TRNA(ILE)-LYSIDINE SYNTHASE-RELATED"/>
    <property type="match status" value="1"/>
</dbReference>
<evidence type="ECO:0000259" key="7">
    <source>
        <dbReference type="Pfam" id="PF01171"/>
    </source>
</evidence>
<evidence type="ECO:0000256" key="2">
    <source>
        <dbReference type="ARBA" id="ARBA00022694"/>
    </source>
</evidence>
<dbReference type="PANTHER" id="PTHR43033">
    <property type="entry name" value="TRNA(ILE)-LYSIDINE SYNTHASE-RELATED"/>
    <property type="match status" value="1"/>
</dbReference>
<keyword evidence="4 6" id="KW-0067">ATP-binding</keyword>
<feature type="domain" description="tRNA(Ile)-lysidine/2-thiocytidine synthase N-terminal" evidence="7">
    <location>
        <begin position="25"/>
        <end position="202"/>
    </location>
</feature>
<comment type="subcellular location">
    <subcellularLocation>
        <location evidence="6">Cytoplasm</location>
    </subcellularLocation>
</comment>
<keyword evidence="1 6" id="KW-0436">Ligase</keyword>
<comment type="catalytic activity">
    <reaction evidence="5 6">
        <text>cytidine(34) in tRNA(Ile2) + L-lysine + ATP = lysidine(34) in tRNA(Ile2) + AMP + diphosphate + H(+)</text>
        <dbReference type="Rhea" id="RHEA:43744"/>
        <dbReference type="Rhea" id="RHEA-COMP:10625"/>
        <dbReference type="Rhea" id="RHEA-COMP:10670"/>
        <dbReference type="ChEBI" id="CHEBI:15378"/>
        <dbReference type="ChEBI" id="CHEBI:30616"/>
        <dbReference type="ChEBI" id="CHEBI:32551"/>
        <dbReference type="ChEBI" id="CHEBI:33019"/>
        <dbReference type="ChEBI" id="CHEBI:82748"/>
        <dbReference type="ChEBI" id="CHEBI:83665"/>
        <dbReference type="ChEBI" id="CHEBI:456215"/>
        <dbReference type="EC" id="6.3.4.19"/>
    </reaction>
</comment>